<protein>
    <submittedName>
        <fullName evidence="5">Uncharacterized protein</fullName>
    </submittedName>
</protein>
<evidence type="ECO:0000256" key="1">
    <source>
        <dbReference type="ARBA" id="ARBA00022729"/>
    </source>
</evidence>
<feature type="compositionally biased region" description="Basic and acidic residues" evidence="4">
    <location>
        <begin position="1760"/>
        <end position="1793"/>
    </location>
</feature>
<dbReference type="OrthoDB" id="6373721at2759"/>
<gene>
    <name evidence="5" type="ORF">FJT64_012259</name>
</gene>
<name>A0A6A4VJ99_AMPAM</name>
<organism evidence="5 6">
    <name type="scientific">Amphibalanus amphitrite</name>
    <name type="common">Striped barnacle</name>
    <name type="synonym">Balanus amphitrite</name>
    <dbReference type="NCBI Taxonomy" id="1232801"/>
    <lineage>
        <taxon>Eukaryota</taxon>
        <taxon>Metazoa</taxon>
        <taxon>Ecdysozoa</taxon>
        <taxon>Arthropoda</taxon>
        <taxon>Crustacea</taxon>
        <taxon>Multicrustacea</taxon>
        <taxon>Cirripedia</taxon>
        <taxon>Thoracica</taxon>
        <taxon>Thoracicalcarea</taxon>
        <taxon>Balanomorpha</taxon>
        <taxon>Balanoidea</taxon>
        <taxon>Balanidae</taxon>
        <taxon>Amphibalaninae</taxon>
        <taxon>Amphibalanus</taxon>
    </lineage>
</organism>
<evidence type="ECO:0000256" key="4">
    <source>
        <dbReference type="SAM" id="MobiDB-lite"/>
    </source>
</evidence>
<feature type="region of interest" description="Disordered" evidence="4">
    <location>
        <begin position="1747"/>
        <end position="1802"/>
    </location>
</feature>
<reference evidence="5 6" key="1">
    <citation type="submission" date="2019-07" db="EMBL/GenBank/DDBJ databases">
        <title>Draft genome assembly of a fouling barnacle, Amphibalanus amphitrite (Darwin, 1854): The first reference genome for Thecostraca.</title>
        <authorList>
            <person name="Kim W."/>
        </authorList>
    </citation>
    <scope>NUCLEOTIDE SEQUENCE [LARGE SCALE GENOMIC DNA]</scope>
    <source>
        <strain evidence="5">SNU_AA5</strain>
        <tissue evidence="5">Soma without cirri and trophi</tissue>
    </source>
</reference>
<evidence type="ECO:0000313" key="6">
    <source>
        <dbReference type="Proteomes" id="UP000440578"/>
    </source>
</evidence>
<comment type="caution">
    <text evidence="5">The sequence shown here is derived from an EMBL/GenBank/DDBJ whole genome shotgun (WGS) entry which is preliminary data.</text>
</comment>
<evidence type="ECO:0000256" key="3">
    <source>
        <dbReference type="SAM" id="Coils"/>
    </source>
</evidence>
<keyword evidence="3" id="KW-0175">Coiled coil</keyword>
<dbReference type="Proteomes" id="UP000440578">
    <property type="component" value="Unassembled WGS sequence"/>
</dbReference>
<accession>A0A6A4VJ99</accession>
<keyword evidence="2" id="KW-0677">Repeat</keyword>
<dbReference type="EMBL" id="VIIS01002027">
    <property type="protein sequence ID" value="KAF0289511.1"/>
    <property type="molecule type" value="Genomic_DNA"/>
</dbReference>
<dbReference type="PROSITE" id="PS50912">
    <property type="entry name" value="EAR"/>
    <property type="match status" value="1"/>
</dbReference>
<keyword evidence="1" id="KW-0732">Signal</keyword>
<sequence length="1802" mass="192951">MVQVFRHDSNVFSLVQTLAVTSFVIDIEVFSIGFQHYLALGQENRMSLYVWDYAEFHLLQDEPSPLTYRWTVLAVKSCRHEVILAKVFEDSGTGVEFYRHNVRTQQFEAVPSVPCTSGDSHGVNLDCFRRPHDVLDLIELIGVTTDDATYIIIPSKLNQLVLVTVNATVDVAPDPVRLQNERLLDRKARLQAKFDSLLEKEKRLESVLSRSVVPGSDQQITGNCNFLSVVTGKIRRANTLVAPDVALHRVYLPGYVGDALSLVAPLTELTDKVAALELALITAADRVADVVHADDTSINISGQKSVVGGVIIESLSASGPVHINTVRGTDLNSTLSNMVRVDSNRLISGTKTITSSLTVTSELTAALLNDRPVSDIVTMDTTQEVAGPLTYAAGALSADSLSVGGLVGGVDTRRLATYNGGDTLPVAASIEYLDADSLTVGLINGRRPEHVFSNVLLTSGGTFTDAVTFDGDVTLADITVNGTLNGEDAGLLSSVIYTDSAQQLEALWLSSAVVAGSLAPQTVDSKPFPGGRYVTRGGSHVISGQKTLNRVVASSVTAARVDGVPVTQLVTLDTEQTLTSLSVTTGHVLGDLTVDGKIDGVTVAPGWLDHLITNVTETLDADLVFAGGVTHLGNLHAASINGESAEKVFGGLVLPHTDRPAIVTGKKRFTSAVTTDEVTVGGVVNGADPADWLSVSGEQLVVGPLTLAGRGFFASLLAAGRVDGVDITALIQEAIYTDAEHEQLLYGVKAFTDPSTMSALLVDGPINSVGAGEVLWTRGTQTITGSHAYLGPVRAGGLHAYGDLLVPDGARVGGLDFSELPAHAATLANDTHTERLVFDRVIVRGDVLTDHLNGVDLRHLTTGVLRRGGGTITGRWRFESLRVNGSVTTAQGAGGYHLGQLRQRVISVSRGGTVQAPVFFESLSVEDGGEVRGKMVLGGVLWEEVLDNLASRDRPININASKTFSGGLRVIGQLRSPSLPLQNLLLVNADQIITGTAFFHSDVTIHTGLTVQQPINGLYDVTKIEELFVTDTDDLTIDESLEIRGGVSISSLRLSGLLAGLPATTILSDAIPLSEDAHLTGHITFVSPARATTLHLLDGLLNGRHLVEFLSTVRLVNEEQVFRYPVMAVAVTLEAAEMRNLTVGGLVGGVNFTDVLQRLIYLDGDYAFTGVWTVPELSVAGDLSVLSFNGQSPERLLRLDVTETIEQLVVTGDVVTTGVRNATEETRLNGYNLWREINDRFRLSHGTPQTFMGSLTFTGHVTVRGDVELGGRLNGFNVSQIVTIGNDNDVLANLQFTGPVTADKVVVRGLVDGVNVTQCAATAVYPDGNHTLYGDYAVTTVLLDGLSGEGPGPIDLDRVQTEVSVLLEQCDVQRKDFNDFFRSQCLAMRGLYGDMRSTYYAVRYFDELQELTWPDLGTIISTLVLEDDYSSEPAVLVTYTRLGSGCPESRLLRFRPDTGLLQPASVPHNCGAVRQWIHLRPGGRLLLVSAAERPPLQCAAPLSAVWRWSNGRVQPLQNLNIAASQAFYTAPRPGAPAQLRLLDPVGGELHQLSFNSADGSFVSHPPQPTNANLLAVHSLPDGSLLVLSGEGTTVVARRQSPAHTHHGHHEQTLGALTATALFTFSRRGQTMFAVFEYFGNGTHRCVPAQHLAAVSPADLTLFSVGSLPDLLLTVVERDCGLRLFVDKGELGREAGFVEFQRVAVPGAEAVSVLYPQSDSPPHLLVSAGRRLVLLAARMTGAHVTPLSVDCSPRLPPLTHGEGEGRSEERMVEGRSEERRVEGEGRSEERRVEGEGSAVMAVE</sequence>
<keyword evidence="6" id="KW-1185">Reference proteome</keyword>
<evidence type="ECO:0000313" key="5">
    <source>
        <dbReference type="EMBL" id="KAF0289511.1"/>
    </source>
</evidence>
<evidence type="ECO:0000256" key="2">
    <source>
        <dbReference type="ARBA" id="ARBA00022737"/>
    </source>
</evidence>
<dbReference type="InterPro" id="IPR009039">
    <property type="entry name" value="EAR"/>
</dbReference>
<proteinExistence type="predicted"/>
<feature type="coiled-coil region" evidence="3">
    <location>
        <begin position="180"/>
        <end position="207"/>
    </location>
</feature>